<evidence type="ECO:0000256" key="2">
    <source>
        <dbReference type="ARBA" id="ARBA00007203"/>
    </source>
</evidence>
<evidence type="ECO:0000256" key="4">
    <source>
        <dbReference type="ARBA" id="ARBA00022728"/>
    </source>
</evidence>
<name>A0ABD3BTK7_9LAMI</name>
<comment type="function">
    <text evidence="7">Involved in pre-mRNA splicing.</text>
</comment>
<protein>
    <recommendedName>
        <fullName evidence="7">Pre-mRNA-splicing factor SLU7</fullName>
    </recommendedName>
</protein>
<evidence type="ECO:0000256" key="3">
    <source>
        <dbReference type="ARBA" id="ARBA00022664"/>
    </source>
</evidence>
<evidence type="ECO:0000313" key="10">
    <source>
        <dbReference type="Proteomes" id="UP001632038"/>
    </source>
</evidence>
<keyword evidence="5 7" id="KW-0508">mRNA splicing</keyword>
<comment type="subunit">
    <text evidence="7">Associated with the spliceosome.</text>
</comment>
<dbReference type="InterPro" id="IPR039974">
    <property type="entry name" value="Splicing_factor_SLU7"/>
</dbReference>
<organism evidence="9 10">
    <name type="scientific">Castilleja foliolosa</name>
    <dbReference type="NCBI Taxonomy" id="1961234"/>
    <lineage>
        <taxon>Eukaryota</taxon>
        <taxon>Viridiplantae</taxon>
        <taxon>Streptophyta</taxon>
        <taxon>Embryophyta</taxon>
        <taxon>Tracheophyta</taxon>
        <taxon>Spermatophyta</taxon>
        <taxon>Magnoliopsida</taxon>
        <taxon>eudicotyledons</taxon>
        <taxon>Gunneridae</taxon>
        <taxon>Pentapetalae</taxon>
        <taxon>asterids</taxon>
        <taxon>lamiids</taxon>
        <taxon>Lamiales</taxon>
        <taxon>Orobanchaceae</taxon>
        <taxon>Pedicularideae</taxon>
        <taxon>Castillejinae</taxon>
        <taxon>Castilleja</taxon>
    </lineage>
</organism>
<reference evidence="10" key="1">
    <citation type="journal article" date="2024" name="IScience">
        <title>Strigolactones Initiate the Formation of Haustorium-like Structures in Castilleja.</title>
        <authorList>
            <person name="Buerger M."/>
            <person name="Peterson D."/>
            <person name="Chory J."/>
        </authorList>
    </citation>
    <scope>NUCLEOTIDE SEQUENCE [LARGE SCALE GENOMIC DNA]</scope>
</reference>
<keyword evidence="3 7" id="KW-0507">mRNA processing</keyword>
<dbReference type="AlphaFoldDB" id="A0ABD3BTK7"/>
<gene>
    <name evidence="9" type="ORF">CASFOL_035692</name>
</gene>
<dbReference type="GO" id="GO:0030628">
    <property type="term" value="F:pre-mRNA 3'-splice site binding"/>
    <property type="evidence" value="ECO:0007669"/>
    <property type="project" value="UniProtKB-UniRule"/>
</dbReference>
<evidence type="ECO:0000256" key="8">
    <source>
        <dbReference type="SAM" id="MobiDB-lite"/>
    </source>
</evidence>
<evidence type="ECO:0000313" key="9">
    <source>
        <dbReference type="EMBL" id="KAL3620780.1"/>
    </source>
</evidence>
<evidence type="ECO:0000256" key="6">
    <source>
        <dbReference type="ARBA" id="ARBA00023242"/>
    </source>
</evidence>
<evidence type="ECO:0000256" key="7">
    <source>
        <dbReference type="RuleBase" id="RU367071"/>
    </source>
</evidence>
<keyword evidence="6 7" id="KW-0539">Nucleus</keyword>
<dbReference type="EMBL" id="JAVIJP010000066">
    <property type="protein sequence ID" value="KAL3620780.1"/>
    <property type="molecule type" value="Genomic_DNA"/>
</dbReference>
<evidence type="ECO:0000256" key="1">
    <source>
        <dbReference type="ARBA" id="ARBA00004123"/>
    </source>
</evidence>
<sequence length="136" mass="15008">MVALSFAVVQLFCHYHLTLKLLKKAVPTGTVELEVVRAVNVAFKSREDHRKQLELEEGRKAGLAPAELDDDGNEIKPHIPQYMSARDEAAPYDHVIQMYEARDEAAGIEAAEANIAVPSKSTRNLGRVCQGQQILG</sequence>
<keyword evidence="4 7" id="KW-0747">Spliceosome</keyword>
<dbReference type="PANTHER" id="PTHR12942">
    <property type="entry name" value="STEP II SPLICING FACTOR SLU7"/>
    <property type="match status" value="1"/>
</dbReference>
<comment type="subcellular location">
    <subcellularLocation>
        <location evidence="1 7">Nucleus</location>
    </subcellularLocation>
</comment>
<accession>A0ABD3BTK7</accession>
<keyword evidence="10" id="KW-1185">Reference proteome</keyword>
<dbReference type="GO" id="GO:0005681">
    <property type="term" value="C:spliceosomal complex"/>
    <property type="evidence" value="ECO:0007669"/>
    <property type="project" value="UniProtKB-UniRule"/>
</dbReference>
<dbReference type="PANTHER" id="PTHR12942:SF2">
    <property type="entry name" value="PRE-MRNA-SPLICING FACTOR SLU7"/>
    <property type="match status" value="1"/>
</dbReference>
<dbReference type="GO" id="GO:0000398">
    <property type="term" value="P:mRNA splicing, via spliceosome"/>
    <property type="evidence" value="ECO:0007669"/>
    <property type="project" value="UniProtKB-UniRule"/>
</dbReference>
<feature type="region of interest" description="Disordered" evidence="8">
    <location>
        <begin position="54"/>
        <end position="78"/>
    </location>
</feature>
<proteinExistence type="inferred from homology"/>
<dbReference type="Proteomes" id="UP001632038">
    <property type="component" value="Unassembled WGS sequence"/>
</dbReference>
<comment type="similarity">
    <text evidence="2 7">Belongs to the SLU7 family.</text>
</comment>
<evidence type="ECO:0000256" key="5">
    <source>
        <dbReference type="ARBA" id="ARBA00023187"/>
    </source>
</evidence>
<comment type="caution">
    <text evidence="9">The sequence shown here is derived from an EMBL/GenBank/DDBJ whole genome shotgun (WGS) entry which is preliminary data.</text>
</comment>